<comment type="caution">
    <text evidence="1">The sequence shown here is derived from an EMBL/GenBank/DDBJ whole genome shotgun (WGS) entry which is preliminary data.</text>
</comment>
<reference evidence="1" key="2">
    <citation type="submission" date="2021-10" db="EMBL/GenBank/DDBJ databases">
        <title>Phylogenomics reveals ancestral predisposition of the termite-cultivated fungus Termitomyces towards a domesticated lifestyle.</title>
        <authorList>
            <person name="Auxier B."/>
            <person name="Grum-Grzhimaylo A."/>
            <person name="Cardenas M.E."/>
            <person name="Lodge J.D."/>
            <person name="Laessoe T."/>
            <person name="Pedersen O."/>
            <person name="Smith M.E."/>
            <person name="Kuyper T.W."/>
            <person name="Franco-Molano E.A."/>
            <person name="Baroni T.J."/>
            <person name="Aanen D.K."/>
        </authorList>
    </citation>
    <scope>NUCLEOTIDE SEQUENCE</scope>
    <source>
        <strain evidence="1">D49</strain>
    </source>
</reference>
<proteinExistence type="predicted"/>
<organism evidence="1 2">
    <name type="scientific">Sphagnurus paluster</name>
    <dbReference type="NCBI Taxonomy" id="117069"/>
    <lineage>
        <taxon>Eukaryota</taxon>
        <taxon>Fungi</taxon>
        <taxon>Dikarya</taxon>
        <taxon>Basidiomycota</taxon>
        <taxon>Agaricomycotina</taxon>
        <taxon>Agaricomycetes</taxon>
        <taxon>Agaricomycetidae</taxon>
        <taxon>Agaricales</taxon>
        <taxon>Tricholomatineae</taxon>
        <taxon>Lyophyllaceae</taxon>
        <taxon>Sphagnurus</taxon>
    </lineage>
</organism>
<name>A0A9P7GPH7_9AGAR</name>
<sequence>DIATLKQTVQSLVDLLSQSGVGALPLLPVPSSTQTVTAPTEQAMLSQANRSIQFIYEQLKRSQDSAAVVANLLGAQERSTK</sequence>
<evidence type="ECO:0000313" key="1">
    <source>
        <dbReference type="EMBL" id="KAG5650722.1"/>
    </source>
</evidence>
<dbReference type="AlphaFoldDB" id="A0A9P7GPH7"/>
<dbReference type="OrthoDB" id="3203574at2759"/>
<keyword evidence="2" id="KW-1185">Reference proteome</keyword>
<accession>A0A9P7GPH7</accession>
<gene>
    <name evidence="1" type="ORF">H0H81_011269</name>
</gene>
<protein>
    <submittedName>
        <fullName evidence="1">Uncharacterized protein</fullName>
    </submittedName>
</protein>
<evidence type="ECO:0000313" key="2">
    <source>
        <dbReference type="Proteomes" id="UP000717328"/>
    </source>
</evidence>
<dbReference type="EMBL" id="JABCKI010000379">
    <property type="protein sequence ID" value="KAG5650722.1"/>
    <property type="molecule type" value="Genomic_DNA"/>
</dbReference>
<dbReference type="Proteomes" id="UP000717328">
    <property type="component" value="Unassembled WGS sequence"/>
</dbReference>
<feature type="non-terminal residue" evidence="1">
    <location>
        <position position="1"/>
    </location>
</feature>
<reference evidence="1" key="1">
    <citation type="submission" date="2021-02" db="EMBL/GenBank/DDBJ databases">
        <authorList>
            <person name="Nieuwenhuis M."/>
            <person name="Van De Peppel L.J.J."/>
        </authorList>
    </citation>
    <scope>NUCLEOTIDE SEQUENCE</scope>
    <source>
        <strain evidence="1">D49</strain>
    </source>
</reference>